<evidence type="ECO:0000313" key="1">
    <source>
        <dbReference type="EMBL" id="TWW55538.1"/>
    </source>
</evidence>
<reference evidence="1 2" key="1">
    <citation type="submission" date="2019-04" db="EMBL/GenBank/DDBJ databases">
        <title>Chromosome genome assembly for Takifugu flavidus.</title>
        <authorList>
            <person name="Xiao S."/>
        </authorList>
    </citation>
    <scope>NUCLEOTIDE SEQUENCE [LARGE SCALE GENOMIC DNA]</scope>
    <source>
        <strain evidence="1">HTHZ2018</strain>
        <tissue evidence="1">Muscle</tissue>
    </source>
</reference>
<dbReference type="EMBL" id="RHFK02000022">
    <property type="protein sequence ID" value="TWW55538.1"/>
    <property type="molecule type" value="Genomic_DNA"/>
</dbReference>
<proteinExistence type="predicted"/>
<gene>
    <name evidence="1" type="ORF">D4764_09G0005870</name>
</gene>
<name>A0A5C6MLP5_9TELE</name>
<accession>A0A5C6MLP5</accession>
<evidence type="ECO:0000313" key="2">
    <source>
        <dbReference type="Proteomes" id="UP000324091"/>
    </source>
</evidence>
<keyword evidence="2" id="KW-1185">Reference proteome</keyword>
<dbReference type="AlphaFoldDB" id="A0A5C6MLP5"/>
<sequence length="83" mass="9252">MCERIVLVLRQTDLGAKTPITRCSSRNTNPAAAVYNPSIHIRPICDKKAGQHMTEQLVSFSTIHPEFTACGTQQTIITRQLEL</sequence>
<dbReference type="Proteomes" id="UP000324091">
    <property type="component" value="Chromosome 9"/>
</dbReference>
<protein>
    <submittedName>
        <fullName evidence="1">Uncharacterized protein</fullName>
    </submittedName>
</protein>
<organism evidence="1 2">
    <name type="scientific">Takifugu flavidus</name>
    <name type="common">sansaifugu</name>
    <dbReference type="NCBI Taxonomy" id="433684"/>
    <lineage>
        <taxon>Eukaryota</taxon>
        <taxon>Metazoa</taxon>
        <taxon>Chordata</taxon>
        <taxon>Craniata</taxon>
        <taxon>Vertebrata</taxon>
        <taxon>Euteleostomi</taxon>
        <taxon>Actinopterygii</taxon>
        <taxon>Neopterygii</taxon>
        <taxon>Teleostei</taxon>
        <taxon>Neoteleostei</taxon>
        <taxon>Acanthomorphata</taxon>
        <taxon>Eupercaria</taxon>
        <taxon>Tetraodontiformes</taxon>
        <taxon>Tetradontoidea</taxon>
        <taxon>Tetraodontidae</taxon>
        <taxon>Takifugu</taxon>
    </lineage>
</organism>
<comment type="caution">
    <text evidence="1">The sequence shown here is derived from an EMBL/GenBank/DDBJ whole genome shotgun (WGS) entry which is preliminary data.</text>
</comment>